<dbReference type="Pfam" id="PF13441">
    <property type="entry name" value="Gly-zipper_YMGG"/>
    <property type="match status" value="1"/>
</dbReference>
<sequence length="120" mass="13041">MLNRKWIGVVLLAAAAVSTNALADNRGVNTALGAVAGAVVGNVVGGQNGAVIGGVLGAVVGASVSDHDRRDRYYDGRRYSNARYQAPVYARPAPVYARPGYYRDVRRVEYVRHGRDYYRR</sequence>
<keyword evidence="1" id="KW-0732">Signal</keyword>
<evidence type="ECO:0000313" key="3">
    <source>
        <dbReference type="EMBL" id="GGI54255.1"/>
    </source>
</evidence>
<keyword evidence="4" id="KW-1185">Reference proteome</keyword>
<organism evidence="3 4">
    <name type="scientific">Oxalicibacterium solurbis</name>
    <dbReference type="NCBI Taxonomy" id="69280"/>
    <lineage>
        <taxon>Bacteria</taxon>
        <taxon>Pseudomonadati</taxon>
        <taxon>Pseudomonadota</taxon>
        <taxon>Betaproteobacteria</taxon>
        <taxon>Burkholderiales</taxon>
        <taxon>Oxalobacteraceae</taxon>
        <taxon>Oxalicibacterium</taxon>
    </lineage>
</organism>
<proteinExistence type="predicted"/>
<dbReference type="RefSeq" id="WP_188420328.1">
    <property type="nucleotide sequence ID" value="NZ_BMDP01000002.1"/>
</dbReference>
<protein>
    <recommendedName>
        <fullName evidence="2">YMGG-like Gly-zipper domain-containing protein</fullName>
    </recommendedName>
</protein>
<dbReference type="InterPro" id="IPR027367">
    <property type="entry name" value="Gly-zipper_YMGG"/>
</dbReference>
<name>A0A8J3B3E8_9BURK</name>
<evidence type="ECO:0000313" key="4">
    <source>
        <dbReference type="Proteomes" id="UP000627205"/>
    </source>
</evidence>
<evidence type="ECO:0000256" key="1">
    <source>
        <dbReference type="SAM" id="SignalP"/>
    </source>
</evidence>
<reference evidence="3" key="2">
    <citation type="submission" date="2020-09" db="EMBL/GenBank/DDBJ databases">
        <authorList>
            <person name="Sun Q."/>
            <person name="Sedlacek I."/>
        </authorList>
    </citation>
    <scope>NUCLEOTIDE SEQUENCE</scope>
    <source>
        <strain evidence="3">CCM 7664</strain>
    </source>
</reference>
<feature type="signal peptide" evidence="1">
    <location>
        <begin position="1"/>
        <end position="23"/>
    </location>
</feature>
<gene>
    <name evidence="3" type="ORF">GCM10011430_14290</name>
</gene>
<reference evidence="3" key="1">
    <citation type="journal article" date="2014" name="Int. J. Syst. Evol. Microbiol.">
        <title>Complete genome sequence of Corynebacterium casei LMG S-19264T (=DSM 44701T), isolated from a smear-ripened cheese.</title>
        <authorList>
            <consortium name="US DOE Joint Genome Institute (JGI-PGF)"/>
            <person name="Walter F."/>
            <person name="Albersmeier A."/>
            <person name="Kalinowski J."/>
            <person name="Ruckert C."/>
        </authorList>
    </citation>
    <scope>NUCLEOTIDE SEQUENCE</scope>
    <source>
        <strain evidence="3">CCM 7664</strain>
    </source>
</reference>
<evidence type="ECO:0000259" key="2">
    <source>
        <dbReference type="Pfam" id="PF13441"/>
    </source>
</evidence>
<feature type="chain" id="PRO_5035162144" description="YMGG-like Gly-zipper domain-containing protein" evidence="1">
    <location>
        <begin position="24"/>
        <end position="120"/>
    </location>
</feature>
<feature type="domain" description="YMGG-like Gly-zipper" evidence="2">
    <location>
        <begin position="29"/>
        <end position="65"/>
    </location>
</feature>
<dbReference type="EMBL" id="BMDP01000002">
    <property type="protein sequence ID" value="GGI54255.1"/>
    <property type="molecule type" value="Genomic_DNA"/>
</dbReference>
<dbReference type="AlphaFoldDB" id="A0A8J3B3E8"/>
<dbReference type="Proteomes" id="UP000627205">
    <property type="component" value="Unassembled WGS sequence"/>
</dbReference>
<comment type="caution">
    <text evidence="3">The sequence shown here is derived from an EMBL/GenBank/DDBJ whole genome shotgun (WGS) entry which is preliminary data.</text>
</comment>
<accession>A0A8J3B3E8</accession>